<dbReference type="PROSITE" id="PS51257">
    <property type="entry name" value="PROKAR_LIPOPROTEIN"/>
    <property type="match status" value="1"/>
</dbReference>
<evidence type="ECO:0000256" key="1">
    <source>
        <dbReference type="ARBA" id="ARBA00005791"/>
    </source>
</evidence>
<dbReference type="CDD" id="cd02972">
    <property type="entry name" value="DsbA_family"/>
    <property type="match status" value="1"/>
</dbReference>
<feature type="signal peptide" evidence="2">
    <location>
        <begin position="1"/>
        <end position="24"/>
    </location>
</feature>
<sequence>MRLAFLAIPLLILAACSGDGGASAGNSAAPVAGAQAPAGKQWHEVVSTKDVGVHVMGNPNAPIKLVEYGSRGCPVCGAFAREGYDPLIKNYIDTGKVSLEFHEYMVHGAPDLAASLLGLCVPTSAYFPVLEQMYADQETLNGNLQKNYDALQPKLQGMKPAQALTALANAAGYIDFMKKRGLPEAKAQACLNDQAKAEKLTNAMQKAQEDDNVTSTPTFFINGDRINSTSWSGLKAALVAHGA</sequence>
<dbReference type="AlphaFoldDB" id="A0A8T4IG61"/>
<dbReference type="Gene3D" id="1.10.40.110">
    <property type="match status" value="1"/>
</dbReference>
<comment type="caution">
    <text evidence="4">The sequence shown here is derived from an EMBL/GenBank/DDBJ whole genome shotgun (WGS) entry which is preliminary data.</text>
</comment>
<feature type="chain" id="PRO_5035868490" evidence="2">
    <location>
        <begin position="25"/>
        <end position="243"/>
    </location>
</feature>
<evidence type="ECO:0000259" key="3">
    <source>
        <dbReference type="Pfam" id="PF13462"/>
    </source>
</evidence>
<dbReference type="EMBL" id="JAGRQC010000003">
    <property type="protein sequence ID" value="MBR0552864.1"/>
    <property type="molecule type" value="Genomic_DNA"/>
</dbReference>
<protein>
    <submittedName>
        <fullName evidence="4">Thioredoxin domain-containing protein</fullName>
    </submittedName>
</protein>
<dbReference type="SUPFAM" id="SSF52833">
    <property type="entry name" value="Thioredoxin-like"/>
    <property type="match status" value="1"/>
</dbReference>
<evidence type="ECO:0000313" key="5">
    <source>
        <dbReference type="Proteomes" id="UP000676996"/>
    </source>
</evidence>
<dbReference type="InterPro" id="IPR012336">
    <property type="entry name" value="Thioredoxin-like_fold"/>
</dbReference>
<accession>A0A8T4IG61</accession>
<feature type="domain" description="Thioredoxin-like fold" evidence="3">
    <location>
        <begin position="52"/>
        <end position="238"/>
    </location>
</feature>
<keyword evidence="2" id="KW-0732">Signal</keyword>
<dbReference type="Proteomes" id="UP000676996">
    <property type="component" value="Unassembled WGS sequence"/>
</dbReference>
<keyword evidence="5" id="KW-1185">Reference proteome</keyword>
<reference evidence="4" key="1">
    <citation type="submission" date="2021-04" db="EMBL/GenBank/DDBJ databases">
        <title>Ouciella asimina sp. nov., isolated from the surface seawater in the hydrothermal field of Okinawa Trough.</title>
        <authorList>
            <person name="Shuang W."/>
        </authorList>
    </citation>
    <scope>NUCLEOTIDE SEQUENCE</scope>
    <source>
        <strain evidence="4">LXI357</strain>
    </source>
</reference>
<comment type="similarity">
    <text evidence="1">Belongs to the thioredoxin family. DsbA subfamily.</text>
</comment>
<dbReference type="PANTHER" id="PTHR13887:SF56">
    <property type="entry name" value="THIOREDOXIN-LIKE REDUCTASE RV2466C"/>
    <property type="match status" value="1"/>
</dbReference>
<dbReference type="Pfam" id="PF13462">
    <property type="entry name" value="Thioredoxin_4"/>
    <property type="match status" value="1"/>
</dbReference>
<dbReference type="RefSeq" id="WP_284054127.1">
    <property type="nucleotide sequence ID" value="NZ_JAGRQC010000003.1"/>
</dbReference>
<name>A0A8T4IG61_9SPHN</name>
<gene>
    <name evidence="4" type="ORF">J7S20_10140</name>
</gene>
<organism evidence="4 5">
    <name type="scientific">Stakelama marina</name>
    <dbReference type="NCBI Taxonomy" id="2826939"/>
    <lineage>
        <taxon>Bacteria</taxon>
        <taxon>Pseudomonadati</taxon>
        <taxon>Pseudomonadota</taxon>
        <taxon>Alphaproteobacteria</taxon>
        <taxon>Sphingomonadales</taxon>
        <taxon>Sphingomonadaceae</taxon>
        <taxon>Stakelama</taxon>
    </lineage>
</organism>
<evidence type="ECO:0000256" key="2">
    <source>
        <dbReference type="SAM" id="SignalP"/>
    </source>
</evidence>
<dbReference type="PANTHER" id="PTHR13887">
    <property type="entry name" value="GLUTATHIONE S-TRANSFERASE KAPPA"/>
    <property type="match status" value="1"/>
</dbReference>
<dbReference type="InterPro" id="IPR036249">
    <property type="entry name" value="Thioredoxin-like_sf"/>
</dbReference>
<proteinExistence type="inferred from homology"/>
<evidence type="ECO:0000313" key="4">
    <source>
        <dbReference type="EMBL" id="MBR0552864.1"/>
    </source>
</evidence>
<dbReference type="Gene3D" id="3.40.30.10">
    <property type="entry name" value="Glutaredoxin"/>
    <property type="match status" value="1"/>
</dbReference>